<keyword evidence="2" id="KW-0488">Methylation</keyword>
<feature type="domain" description="Methyl-accepting transducer" evidence="7">
    <location>
        <begin position="269"/>
        <end position="498"/>
    </location>
</feature>
<dbReference type="PROSITE" id="PS50111">
    <property type="entry name" value="CHEMOTAXIS_TRANSDUC_2"/>
    <property type="match status" value="1"/>
</dbReference>
<proteinExistence type="inferred from homology"/>
<dbReference type="OrthoDB" id="9806477at2"/>
<keyword evidence="6" id="KW-0472">Membrane</keyword>
<protein>
    <submittedName>
        <fullName evidence="10">HAMP domain-containing protein</fullName>
    </submittedName>
    <submittedName>
        <fullName evidence="9">Methyl-accepting chemotaxis protein</fullName>
    </submittedName>
</protein>
<reference evidence="10 11" key="1">
    <citation type="submission" date="2019-02" db="EMBL/GenBank/DDBJ databases">
        <title>Complete Genome Sequence and Methylome Analysis of Sphaerotilus natans subsp. sulfidivorans D-507.</title>
        <authorList>
            <person name="Fomenkov A."/>
            <person name="Gridneva E."/>
            <person name="Smolyakov D."/>
            <person name="Dubinina G."/>
            <person name="Vincze T."/>
            <person name="Grabovich M."/>
            <person name="Roberts R.J."/>
        </authorList>
    </citation>
    <scope>NUCLEOTIDE SEQUENCE [LARGE SCALE GENOMIC DNA]</scope>
    <source>
        <strain evidence="10 11">D-507</strain>
    </source>
</reference>
<accession>A0A5C1Q5B8</accession>
<dbReference type="GO" id="GO:0005886">
    <property type="term" value="C:plasma membrane"/>
    <property type="evidence" value="ECO:0007669"/>
    <property type="project" value="TreeGrafter"/>
</dbReference>
<dbReference type="GO" id="GO:0004888">
    <property type="term" value="F:transmembrane signaling receptor activity"/>
    <property type="evidence" value="ECO:0007669"/>
    <property type="project" value="TreeGrafter"/>
</dbReference>
<evidence type="ECO:0000259" key="8">
    <source>
        <dbReference type="PROSITE" id="PS50885"/>
    </source>
</evidence>
<dbReference type="SMART" id="SM00283">
    <property type="entry name" value="MA"/>
    <property type="match status" value="1"/>
</dbReference>
<dbReference type="InterPro" id="IPR024478">
    <property type="entry name" value="HlyB_4HB_MCP"/>
</dbReference>
<dbReference type="InterPro" id="IPR051310">
    <property type="entry name" value="MCP_chemotaxis"/>
</dbReference>
<evidence type="ECO:0000259" key="7">
    <source>
        <dbReference type="PROSITE" id="PS50111"/>
    </source>
</evidence>
<dbReference type="InterPro" id="IPR047347">
    <property type="entry name" value="YvaQ-like_sensor"/>
</dbReference>
<keyword evidence="4" id="KW-0807">Transducer</keyword>
<dbReference type="CDD" id="cd06225">
    <property type="entry name" value="HAMP"/>
    <property type="match status" value="1"/>
</dbReference>
<evidence type="ECO:0000256" key="2">
    <source>
        <dbReference type="ARBA" id="ARBA00022481"/>
    </source>
</evidence>
<evidence type="ECO:0000256" key="5">
    <source>
        <dbReference type="SAM" id="Coils"/>
    </source>
</evidence>
<dbReference type="GO" id="GO:0006935">
    <property type="term" value="P:chemotaxis"/>
    <property type="evidence" value="ECO:0007669"/>
    <property type="project" value="TreeGrafter"/>
</dbReference>
<dbReference type="Proteomes" id="UP000323522">
    <property type="component" value="Chromosome"/>
</dbReference>
<evidence type="ECO:0000313" key="12">
    <source>
        <dbReference type="Proteomes" id="UP001549111"/>
    </source>
</evidence>
<comment type="similarity">
    <text evidence="3">Belongs to the methyl-accepting chemotaxis (MCP) protein family.</text>
</comment>
<dbReference type="SUPFAM" id="SSF58104">
    <property type="entry name" value="Methyl-accepting chemotaxis protein (MCP) signaling domain"/>
    <property type="match status" value="1"/>
</dbReference>
<keyword evidence="6" id="KW-1133">Transmembrane helix</keyword>
<dbReference type="CDD" id="cd11386">
    <property type="entry name" value="MCP_signal"/>
    <property type="match status" value="1"/>
</dbReference>
<name>A0A5C1Q5B8_9BURK</name>
<dbReference type="GO" id="GO:0007165">
    <property type="term" value="P:signal transduction"/>
    <property type="evidence" value="ECO:0007669"/>
    <property type="project" value="UniProtKB-KW"/>
</dbReference>
<dbReference type="RefSeq" id="WP_149504947.1">
    <property type="nucleotide sequence ID" value="NZ_CP035708.1"/>
</dbReference>
<gene>
    <name evidence="9" type="ORF">ABIC99_000594</name>
    <name evidence="10" type="ORF">EWH46_17165</name>
</gene>
<keyword evidence="6" id="KW-0812">Transmembrane</keyword>
<dbReference type="Pfam" id="PF00015">
    <property type="entry name" value="MCPsignal"/>
    <property type="match status" value="1"/>
</dbReference>
<dbReference type="AlphaFoldDB" id="A0A5C1Q5B8"/>
<dbReference type="Gene3D" id="1.10.287.950">
    <property type="entry name" value="Methyl-accepting chemotaxis protein"/>
    <property type="match status" value="1"/>
</dbReference>
<dbReference type="CDD" id="cd19411">
    <property type="entry name" value="MCP2201-like_sensor"/>
    <property type="match status" value="1"/>
</dbReference>
<evidence type="ECO:0000256" key="3">
    <source>
        <dbReference type="ARBA" id="ARBA00029447"/>
    </source>
</evidence>
<reference evidence="9 12" key="2">
    <citation type="submission" date="2024-06" db="EMBL/GenBank/DDBJ databases">
        <title>Genomic Encyclopedia of Type Strains, Phase IV (KMG-IV): sequencing the most valuable type-strain genomes for metagenomic binning, comparative biology and taxonomic classification.</title>
        <authorList>
            <person name="Goeker M."/>
        </authorList>
    </citation>
    <scope>NUCLEOTIDE SEQUENCE [LARGE SCALE GENOMIC DNA]</scope>
    <source>
        <strain evidence="9 12">D-501</strain>
    </source>
</reference>
<dbReference type="InterPro" id="IPR003660">
    <property type="entry name" value="HAMP_dom"/>
</dbReference>
<sequence>MNPSRLGLSRRLALAFAVLTALMLAIAATAVVQMRAMDGRRADITDNWLPSVESVNQMRALLAELRIVDTLHVLNTDEVAMQALEKRMADLQQRFERTHVSYEALISSDEERRLHDGFQSDLAQNMGGRQRMLELSRRNANDEARQLLEGEGQKSFSASMASLEKLIALNSQGAATAARASDEAKQQGLLIVGVGALLALIASVAMAWRLTLSITAPLREAVEIADRVASGDLTVPIRTGSDDETGQLLASLSRMQARLVEIVGSVRGNAELVSSASQEIAQGNQDLSRRTEDQASALEQTAATMEQLGSTVRHNAENAREASVLASQANQAAQRGGEVTTQVVDTMRAINESSRKIADIIGVIDGIAFQTNILALNAAVEAARAGEQGRGFAVVATEVRNLAQRSASAAREIKTLITDSVARVDQGSQLVDQAGATMTQIVDHIRHVGEMIERVSLASQEQSTGVGQVGQAVTQMDQTTQQNAALVEQSAAAADSLRQQAQQMVQAMAVFRLARDGLHA</sequence>
<feature type="transmembrane region" description="Helical" evidence="6">
    <location>
        <begin position="12"/>
        <end position="32"/>
    </location>
</feature>
<keyword evidence="12" id="KW-1185">Reference proteome</keyword>
<dbReference type="PANTHER" id="PTHR43531:SF14">
    <property type="entry name" value="METHYL-ACCEPTING CHEMOTAXIS PROTEIN I-RELATED"/>
    <property type="match status" value="1"/>
</dbReference>
<dbReference type="InterPro" id="IPR004089">
    <property type="entry name" value="MCPsignal_dom"/>
</dbReference>
<dbReference type="Pfam" id="PF12729">
    <property type="entry name" value="4HB_MCP_1"/>
    <property type="match status" value="1"/>
</dbReference>
<dbReference type="Pfam" id="PF00672">
    <property type="entry name" value="HAMP"/>
    <property type="match status" value="1"/>
</dbReference>
<dbReference type="Proteomes" id="UP001549111">
    <property type="component" value="Unassembled WGS sequence"/>
</dbReference>
<keyword evidence="5" id="KW-0175">Coiled coil</keyword>
<evidence type="ECO:0000313" key="9">
    <source>
        <dbReference type="EMBL" id="MET3602810.1"/>
    </source>
</evidence>
<dbReference type="KEGG" id="snn:EWH46_17165"/>
<dbReference type="FunFam" id="1.10.287.950:FF:000001">
    <property type="entry name" value="Methyl-accepting chemotaxis sensory transducer"/>
    <property type="match status" value="1"/>
</dbReference>
<organism evidence="10 11">
    <name type="scientific">Sphaerotilus sulfidivorans</name>
    <dbReference type="NCBI Taxonomy" id="639200"/>
    <lineage>
        <taxon>Bacteria</taxon>
        <taxon>Pseudomonadati</taxon>
        <taxon>Pseudomonadota</taxon>
        <taxon>Betaproteobacteria</taxon>
        <taxon>Burkholderiales</taxon>
        <taxon>Sphaerotilaceae</taxon>
        <taxon>Sphaerotilus</taxon>
    </lineage>
</organism>
<dbReference type="PANTHER" id="PTHR43531">
    <property type="entry name" value="PROTEIN ICFG"/>
    <property type="match status" value="1"/>
</dbReference>
<evidence type="ECO:0000256" key="1">
    <source>
        <dbReference type="ARBA" id="ARBA00004370"/>
    </source>
</evidence>
<feature type="transmembrane region" description="Helical" evidence="6">
    <location>
        <begin position="189"/>
        <end position="208"/>
    </location>
</feature>
<dbReference type="SMART" id="SM00304">
    <property type="entry name" value="HAMP"/>
    <property type="match status" value="1"/>
</dbReference>
<dbReference type="EMBL" id="JBEPLS010000002">
    <property type="protein sequence ID" value="MET3602810.1"/>
    <property type="molecule type" value="Genomic_DNA"/>
</dbReference>
<evidence type="ECO:0000256" key="6">
    <source>
        <dbReference type="SAM" id="Phobius"/>
    </source>
</evidence>
<evidence type="ECO:0000256" key="4">
    <source>
        <dbReference type="PROSITE-ProRule" id="PRU00284"/>
    </source>
</evidence>
<feature type="coiled-coil region" evidence="5">
    <location>
        <begin position="74"/>
        <end position="101"/>
    </location>
</feature>
<evidence type="ECO:0000313" key="11">
    <source>
        <dbReference type="Proteomes" id="UP000323522"/>
    </source>
</evidence>
<dbReference type="EMBL" id="CP035708">
    <property type="protein sequence ID" value="QEN02320.1"/>
    <property type="molecule type" value="Genomic_DNA"/>
</dbReference>
<evidence type="ECO:0000313" key="10">
    <source>
        <dbReference type="EMBL" id="QEN02320.1"/>
    </source>
</evidence>
<comment type="subcellular location">
    <subcellularLocation>
        <location evidence="1">Membrane</location>
    </subcellularLocation>
</comment>
<feature type="domain" description="HAMP" evidence="8">
    <location>
        <begin position="212"/>
        <end position="264"/>
    </location>
</feature>
<dbReference type="PROSITE" id="PS50885">
    <property type="entry name" value="HAMP"/>
    <property type="match status" value="1"/>
</dbReference>